<evidence type="ECO:0000313" key="2">
    <source>
        <dbReference type="Proteomes" id="UP000604825"/>
    </source>
</evidence>
<proteinExistence type="predicted"/>
<keyword evidence="2" id="KW-1185">Reference proteome</keyword>
<dbReference type="Proteomes" id="UP000604825">
    <property type="component" value="Unassembled WGS sequence"/>
</dbReference>
<evidence type="ECO:0000313" key="1">
    <source>
        <dbReference type="EMBL" id="CAD6256294.1"/>
    </source>
</evidence>
<dbReference type="AlphaFoldDB" id="A0A811QAI1"/>
<dbReference type="OrthoDB" id="786266at2759"/>
<protein>
    <submittedName>
        <fullName evidence="1">Uncharacterized protein</fullName>
    </submittedName>
</protein>
<reference evidence="1" key="1">
    <citation type="submission" date="2020-10" db="EMBL/GenBank/DDBJ databases">
        <authorList>
            <person name="Han B."/>
            <person name="Lu T."/>
            <person name="Zhao Q."/>
            <person name="Huang X."/>
            <person name="Zhao Y."/>
        </authorList>
    </citation>
    <scope>NUCLEOTIDE SEQUENCE</scope>
</reference>
<accession>A0A811QAI1</accession>
<sequence length="111" mass="13053">MQKIFDVAPDAIEFLEQHHNRLWYRCGFSEKSKCDYLTNNVSESFNAQIRHMKGLLLHELVDGLRELIMEKRFLRRKIAREMRDGILPNVMKELNAISNNLKVVKAVIVNL</sequence>
<name>A0A811QAI1_9POAL</name>
<comment type="caution">
    <text evidence="1">The sequence shown here is derived from an EMBL/GenBank/DDBJ whole genome shotgun (WGS) entry which is preliminary data.</text>
</comment>
<dbReference type="EMBL" id="CAJGYO010000010">
    <property type="protein sequence ID" value="CAD6256294.1"/>
    <property type="molecule type" value="Genomic_DNA"/>
</dbReference>
<organism evidence="1 2">
    <name type="scientific">Miscanthus lutarioriparius</name>
    <dbReference type="NCBI Taxonomy" id="422564"/>
    <lineage>
        <taxon>Eukaryota</taxon>
        <taxon>Viridiplantae</taxon>
        <taxon>Streptophyta</taxon>
        <taxon>Embryophyta</taxon>
        <taxon>Tracheophyta</taxon>
        <taxon>Spermatophyta</taxon>
        <taxon>Magnoliopsida</taxon>
        <taxon>Liliopsida</taxon>
        <taxon>Poales</taxon>
        <taxon>Poaceae</taxon>
        <taxon>PACMAD clade</taxon>
        <taxon>Panicoideae</taxon>
        <taxon>Andropogonodae</taxon>
        <taxon>Andropogoneae</taxon>
        <taxon>Saccharinae</taxon>
        <taxon>Miscanthus</taxon>
    </lineage>
</organism>
<gene>
    <name evidence="1" type="ORF">NCGR_LOCUS39802</name>
</gene>